<name>A0AAD1IP74_9MYCO</name>
<evidence type="ECO:0000256" key="1">
    <source>
        <dbReference type="ARBA" id="ARBA00006817"/>
    </source>
</evidence>
<reference evidence="3 4" key="1">
    <citation type="journal article" date="2019" name="Emerg. Microbes Infect.">
        <title>Comprehensive subspecies identification of 175 nontuberculous mycobacteria species based on 7547 genomic profiles.</title>
        <authorList>
            <person name="Matsumoto Y."/>
            <person name="Kinjo T."/>
            <person name="Motooka D."/>
            <person name="Nabeya D."/>
            <person name="Jung N."/>
            <person name="Uechi K."/>
            <person name="Horii T."/>
            <person name="Iida T."/>
            <person name="Fujita J."/>
            <person name="Nakamura S."/>
        </authorList>
    </citation>
    <scope>NUCLEOTIDE SEQUENCE [LARGE SCALE GENOMIC DNA]</scope>
    <source>
        <strain evidence="3 4">JCM 17423</strain>
    </source>
</reference>
<dbReference type="Gene3D" id="3.30.530.20">
    <property type="match status" value="1"/>
</dbReference>
<dbReference type="InterPro" id="IPR013538">
    <property type="entry name" value="ASHA1/2-like_C"/>
</dbReference>
<evidence type="ECO:0000313" key="3">
    <source>
        <dbReference type="EMBL" id="BBY18158.1"/>
    </source>
</evidence>
<dbReference type="CDD" id="cd07814">
    <property type="entry name" value="SRPBCC_CalC_Aha1-like"/>
    <property type="match status" value="1"/>
</dbReference>
<dbReference type="Proteomes" id="UP000466607">
    <property type="component" value="Chromosome"/>
</dbReference>
<accession>A0AAD1IP74</accession>
<dbReference type="Pfam" id="PF08327">
    <property type="entry name" value="AHSA1"/>
    <property type="match status" value="1"/>
</dbReference>
<keyword evidence="4" id="KW-1185">Reference proteome</keyword>
<dbReference type="AlphaFoldDB" id="A0AAD1IP74"/>
<organism evidence="3 4">
    <name type="scientific">Mycolicibacterium litorale</name>
    <dbReference type="NCBI Taxonomy" id="758802"/>
    <lineage>
        <taxon>Bacteria</taxon>
        <taxon>Bacillati</taxon>
        <taxon>Actinomycetota</taxon>
        <taxon>Actinomycetes</taxon>
        <taxon>Mycobacteriales</taxon>
        <taxon>Mycobacteriaceae</taxon>
        <taxon>Mycolicibacterium</taxon>
    </lineage>
</organism>
<evidence type="ECO:0000259" key="2">
    <source>
        <dbReference type="Pfam" id="PF08327"/>
    </source>
</evidence>
<dbReference type="SUPFAM" id="SSF55961">
    <property type="entry name" value="Bet v1-like"/>
    <property type="match status" value="1"/>
</dbReference>
<feature type="domain" description="Activator of Hsp90 ATPase homologue 1/2-like C-terminal" evidence="2">
    <location>
        <begin position="21"/>
        <end position="142"/>
    </location>
</feature>
<evidence type="ECO:0000313" key="4">
    <source>
        <dbReference type="Proteomes" id="UP000466607"/>
    </source>
</evidence>
<dbReference type="RefSeq" id="WP_234880269.1">
    <property type="nucleotide sequence ID" value="NZ_AP022586.1"/>
</dbReference>
<comment type="similarity">
    <text evidence="1">Belongs to the AHA1 family.</text>
</comment>
<protein>
    <recommendedName>
        <fullName evidence="2">Activator of Hsp90 ATPase homologue 1/2-like C-terminal domain-containing protein</fullName>
    </recommendedName>
</protein>
<dbReference type="EMBL" id="AP022586">
    <property type="protein sequence ID" value="BBY18158.1"/>
    <property type="molecule type" value="Genomic_DNA"/>
</dbReference>
<proteinExistence type="inferred from homology"/>
<gene>
    <name evidence="3" type="ORF">MLIT_37500</name>
</gene>
<sequence length="274" mass="30080">MPIHADDGRRWVEMEYLVPGTPEQVWHAMATGPGMTGWFTPTAVEEREGGELHFDFGGGLAQQGVVTGWDPPRRLTYEERDWSSTGSPGPLATEITITSRSGDRCVVRMVHSLFTDSDDWNDELEGFEGGWRIFFEVLRVYLREFAGQPAATVRTMAECPAGVDDGWSRLASGLALAGTDVGQRCESRDGAPPLAGVVELIHQTREGRDVMLKVDRPGPGIAVIGAYAMGDAARTMVCLYLYGEDAAENASAHEQAWSQWLHRTVGRDPIVSER</sequence>
<dbReference type="InterPro" id="IPR023393">
    <property type="entry name" value="START-like_dom_sf"/>
</dbReference>